<sequence length="264" mass="31537">MYISDKKIEEGDKYDARRRVFITKPTEKYYYFLNIFSKSTLFFEDIIDYRDLKKSLQKDIILIKNKNQDQIRKINQLFARNDKIISLHEEMQRGLPYFRDYHSRPLFYPDTVEKMWRKENYDWPKAGIDIFDFIKKYDGLIMMELMANGYWMIGEKFLYVHTQGNWESTATEEIYKKIKHVLAGDDEISTASNDPVASTLASYLSVFSHYDLKILEKERPWVQRWQPIPIKRCMVAFKPLMDDAAMPDYLKPIFPDAAKRGGRQ</sequence>
<name>A0A255XM52_9PROT</name>
<reference evidence="1 2" key="1">
    <citation type="submission" date="2017-07" db="EMBL/GenBank/DDBJ databases">
        <title>Elstera cyanobacteriorum sp. nov., a novel bacterium isolated from cyanobacterial aggregates in a eutrophic lake.</title>
        <authorList>
            <person name="Cai H."/>
        </authorList>
    </citation>
    <scope>NUCLEOTIDE SEQUENCE [LARGE SCALE GENOMIC DNA]</scope>
    <source>
        <strain evidence="1 2">TH019</strain>
    </source>
</reference>
<gene>
    <name evidence="1" type="ORF">CHR90_15410</name>
</gene>
<dbReference type="AlphaFoldDB" id="A0A255XM52"/>
<keyword evidence="2" id="KW-1185">Reference proteome</keyword>
<evidence type="ECO:0000313" key="2">
    <source>
        <dbReference type="Proteomes" id="UP000216361"/>
    </source>
</evidence>
<evidence type="ECO:0000313" key="1">
    <source>
        <dbReference type="EMBL" id="OYQ17350.1"/>
    </source>
</evidence>
<dbReference type="Proteomes" id="UP000216361">
    <property type="component" value="Unassembled WGS sequence"/>
</dbReference>
<comment type="caution">
    <text evidence="1">The sequence shown here is derived from an EMBL/GenBank/DDBJ whole genome shotgun (WGS) entry which is preliminary data.</text>
</comment>
<accession>A0A255XM52</accession>
<protein>
    <submittedName>
        <fullName evidence="1">Uncharacterized protein</fullName>
    </submittedName>
</protein>
<dbReference type="EMBL" id="NOXS01000034">
    <property type="protein sequence ID" value="OYQ17350.1"/>
    <property type="molecule type" value="Genomic_DNA"/>
</dbReference>
<proteinExistence type="predicted"/>
<organism evidence="1 2">
    <name type="scientific">Elstera cyanobacteriorum</name>
    <dbReference type="NCBI Taxonomy" id="2022747"/>
    <lineage>
        <taxon>Bacteria</taxon>
        <taxon>Pseudomonadati</taxon>
        <taxon>Pseudomonadota</taxon>
        <taxon>Alphaproteobacteria</taxon>
        <taxon>Rhodospirillales</taxon>
        <taxon>Rhodospirillaceae</taxon>
        <taxon>Elstera</taxon>
    </lineage>
</organism>